<dbReference type="AlphaFoldDB" id="A0A212M0U6"/>
<feature type="chain" id="PRO_5013143586" evidence="1">
    <location>
        <begin position="44"/>
        <end position="200"/>
    </location>
</feature>
<dbReference type="EMBL" id="FMJE01000007">
    <property type="protein sequence ID" value="SCM83464.1"/>
    <property type="molecule type" value="Genomic_DNA"/>
</dbReference>
<evidence type="ECO:0000256" key="1">
    <source>
        <dbReference type="SAM" id="SignalP"/>
    </source>
</evidence>
<accession>A0A212M0U6</accession>
<feature type="signal peptide" evidence="1">
    <location>
        <begin position="1"/>
        <end position="43"/>
    </location>
</feature>
<name>A0A212M0U6_9FIRM</name>
<keyword evidence="1" id="KW-0732">Signal</keyword>
<organism evidence="2">
    <name type="scientific">uncultured Sporomusa sp</name>
    <dbReference type="NCBI Taxonomy" id="307249"/>
    <lineage>
        <taxon>Bacteria</taxon>
        <taxon>Bacillati</taxon>
        <taxon>Bacillota</taxon>
        <taxon>Negativicutes</taxon>
        <taxon>Selenomonadales</taxon>
        <taxon>Sporomusaceae</taxon>
        <taxon>Sporomusa</taxon>
        <taxon>environmental samples</taxon>
    </lineage>
</organism>
<reference evidence="2" key="1">
    <citation type="submission" date="2016-08" db="EMBL/GenBank/DDBJ databases">
        <authorList>
            <person name="Seilhamer J.J."/>
        </authorList>
    </citation>
    <scope>NUCLEOTIDE SEQUENCE</scope>
    <source>
        <strain evidence="2">86</strain>
    </source>
</reference>
<protein>
    <submittedName>
        <fullName evidence="2">Uncharacterized protein</fullName>
    </submittedName>
</protein>
<gene>
    <name evidence="2" type="ORF">KL86SPO_70322</name>
</gene>
<dbReference type="RefSeq" id="WP_288185887.1">
    <property type="nucleotide sequence ID" value="NZ_LT608335.1"/>
</dbReference>
<sequence length="200" mass="22796">MGKNSIKRRQLRLKFKRRTAALMGAAMMTGAVLSGMPATKALAAETTANVYPVKAEIAQQFAKDSRSPGRDWHQHRHSWPGPNGNQALYQDGKVYYRADSRHLGSKVDKSHAYLRDGKLYYQSKNSYNGNYAYINSPVDYVKNKAAQYGFNSYRDSFSLLTASNQRAVVEVRRNDTGKLYNVILERTYDRDWTIVDVRTL</sequence>
<evidence type="ECO:0000313" key="2">
    <source>
        <dbReference type="EMBL" id="SCM83464.1"/>
    </source>
</evidence>
<proteinExistence type="predicted"/>